<proteinExistence type="inferred from homology"/>
<feature type="compositionally biased region" description="Polar residues" evidence="9">
    <location>
        <begin position="200"/>
        <end position="231"/>
    </location>
</feature>
<dbReference type="GO" id="GO:0106300">
    <property type="term" value="P:protein-DNA covalent cross-linking repair"/>
    <property type="evidence" value="ECO:0007669"/>
    <property type="project" value="InterPro"/>
</dbReference>
<dbReference type="Proteomes" id="UP000182652">
    <property type="component" value="Unassembled WGS sequence"/>
</dbReference>
<evidence type="ECO:0000256" key="7">
    <source>
        <dbReference type="ARBA" id="ARBA00023239"/>
    </source>
</evidence>
<protein>
    <recommendedName>
        <fullName evidence="8">Abasic site processing protein</fullName>
        <ecNumber evidence="8">3.4.-.-</ecNumber>
    </recommendedName>
</protein>
<gene>
    <name evidence="10" type="ORF">SAMN04489745_0064</name>
</gene>
<keyword evidence="3" id="KW-0227">DNA damage</keyword>
<comment type="similarity">
    <text evidence="1 8">Belongs to the SOS response-associated peptidase family.</text>
</comment>
<dbReference type="GO" id="GO:0008233">
    <property type="term" value="F:peptidase activity"/>
    <property type="evidence" value="ECO:0007669"/>
    <property type="project" value="UniProtKB-KW"/>
</dbReference>
<dbReference type="InterPro" id="IPR003738">
    <property type="entry name" value="SRAP"/>
</dbReference>
<dbReference type="RefSeq" id="WP_066217138.1">
    <property type="nucleotide sequence ID" value="NZ_FNSN01000002.1"/>
</dbReference>
<keyword evidence="7" id="KW-0456">Lyase</keyword>
<keyword evidence="11" id="KW-1185">Reference proteome</keyword>
<evidence type="ECO:0000256" key="4">
    <source>
        <dbReference type="ARBA" id="ARBA00022801"/>
    </source>
</evidence>
<dbReference type="GO" id="GO:0016829">
    <property type="term" value="F:lyase activity"/>
    <property type="evidence" value="ECO:0007669"/>
    <property type="project" value="UniProtKB-KW"/>
</dbReference>
<dbReference type="PANTHER" id="PTHR13604">
    <property type="entry name" value="DC12-RELATED"/>
    <property type="match status" value="1"/>
</dbReference>
<evidence type="ECO:0000256" key="8">
    <source>
        <dbReference type="RuleBase" id="RU364100"/>
    </source>
</evidence>
<dbReference type="GO" id="GO:0006508">
    <property type="term" value="P:proteolysis"/>
    <property type="evidence" value="ECO:0007669"/>
    <property type="project" value="UniProtKB-KW"/>
</dbReference>
<dbReference type="EMBL" id="FNSN01000002">
    <property type="protein sequence ID" value="SEB29602.1"/>
    <property type="molecule type" value="Genomic_DNA"/>
</dbReference>
<dbReference type="InterPro" id="IPR036590">
    <property type="entry name" value="SRAP-like"/>
</dbReference>
<dbReference type="AlphaFoldDB" id="A0A1H4I8J7"/>
<name>A0A1H4I8J7_9MICC</name>
<evidence type="ECO:0000256" key="2">
    <source>
        <dbReference type="ARBA" id="ARBA00022670"/>
    </source>
</evidence>
<keyword evidence="6" id="KW-0238">DNA-binding</keyword>
<keyword evidence="2 8" id="KW-0645">Protease</keyword>
<dbReference type="SUPFAM" id="SSF143081">
    <property type="entry name" value="BB1717-like"/>
    <property type="match status" value="1"/>
</dbReference>
<reference evidence="10 11" key="1">
    <citation type="submission" date="2016-10" db="EMBL/GenBank/DDBJ databases">
        <authorList>
            <person name="de Groot N.N."/>
        </authorList>
    </citation>
    <scope>NUCLEOTIDE SEQUENCE [LARGE SCALE GENOMIC DNA]</scope>
    <source>
        <strain evidence="10 11">DSM 10495</strain>
    </source>
</reference>
<sequence length="231" mass="25164">MCGRYGRGFTAQQLEDELDATFVEADRWRPTYSFVRGFSAPALTAAGGDSDGAARELSLTPWGIKGAVFQKPEVMSINARADSVFRVQRWRELYRGGHTALIPMSGYVEFVEPRKGFKVPVFIHDDGAPLLTAAGLVDPDEGFVIVTMDASLAAGEVHTRQPIFIPEDLRQDFLTIGAGPTRARARRTPGRSCWPRSKTSRAPRQSGCSSMRSPGTTTARRSSAGASRILS</sequence>
<evidence type="ECO:0000256" key="3">
    <source>
        <dbReference type="ARBA" id="ARBA00022763"/>
    </source>
</evidence>
<dbReference type="EC" id="3.4.-.-" evidence="8"/>
<dbReference type="STRING" id="156980.SAMN04489745_0064"/>
<evidence type="ECO:0000256" key="9">
    <source>
        <dbReference type="SAM" id="MobiDB-lite"/>
    </source>
</evidence>
<organism evidence="10 11">
    <name type="scientific">Arthrobacter woluwensis</name>
    <dbReference type="NCBI Taxonomy" id="156980"/>
    <lineage>
        <taxon>Bacteria</taxon>
        <taxon>Bacillati</taxon>
        <taxon>Actinomycetota</taxon>
        <taxon>Actinomycetes</taxon>
        <taxon>Micrococcales</taxon>
        <taxon>Micrococcaceae</taxon>
        <taxon>Arthrobacter</taxon>
    </lineage>
</organism>
<evidence type="ECO:0000256" key="1">
    <source>
        <dbReference type="ARBA" id="ARBA00008136"/>
    </source>
</evidence>
<keyword evidence="4 8" id="KW-0378">Hydrolase</keyword>
<evidence type="ECO:0000256" key="5">
    <source>
        <dbReference type="ARBA" id="ARBA00023124"/>
    </source>
</evidence>
<keyword evidence="5" id="KW-0190">Covalent protein-DNA linkage</keyword>
<feature type="region of interest" description="Disordered" evidence="9">
    <location>
        <begin position="180"/>
        <end position="231"/>
    </location>
</feature>
<dbReference type="GO" id="GO:0003697">
    <property type="term" value="F:single-stranded DNA binding"/>
    <property type="evidence" value="ECO:0007669"/>
    <property type="project" value="InterPro"/>
</dbReference>
<dbReference type="Pfam" id="PF02586">
    <property type="entry name" value="SRAP"/>
    <property type="match status" value="1"/>
</dbReference>
<evidence type="ECO:0000256" key="6">
    <source>
        <dbReference type="ARBA" id="ARBA00023125"/>
    </source>
</evidence>
<dbReference type="PANTHER" id="PTHR13604:SF0">
    <property type="entry name" value="ABASIC SITE PROCESSING PROTEIN HMCES"/>
    <property type="match status" value="1"/>
</dbReference>
<evidence type="ECO:0000313" key="10">
    <source>
        <dbReference type="EMBL" id="SEB29602.1"/>
    </source>
</evidence>
<evidence type="ECO:0000313" key="11">
    <source>
        <dbReference type="Proteomes" id="UP000182652"/>
    </source>
</evidence>
<accession>A0A1H4I8J7</accession>
<dbReference type="Gene3D" id="3.90.1680.10">
    <property type="entry name" value="SOS response associated peptidase-like"/>
    <property type="match status" value="1"/>
</dbReference>